<evidence type="ECO:0000313" key="3">
    <source>
        <dbReference type="Proteomes" id="UP000295805"/>
    </source>
</evidence>
<feature type="compositionally biased region" description="Low complexity" evidence="1">
    <location>
        <begin position="478"/>
        <end position="487"/>
    </location>
</feature>
<sequence>MRLTTVTRMELPDGVVHRYVTKISPAQDADLPPSFDQARHASLGPRAGSWMALAFTLPPAADRDLVARAWLGVIERHGTLRTVLEGGGRRGRDGAGHGVGHGRGDDDEVDDELRLRPVTVQPLGWRALRTGPGEDPRAVVRRVFDEACSPFARPAHALCLVQPRDRRERPVVVIGFDHSHVDAWSLLVVMRDFCSGLHDLARGLEPGAGLPPAAPFSEHTAELAARPPAPARAHRKWAAIMDRGAGGMPVFPLDLGDISVPREQVVEVRDVLDPNGVAALEAAATAGGVRMIALAVAEMTAVLRRRAGVGLRAVLPVHSRHDPDRPHRWVDSVGWFITNSIIECDDPDPAACAAAVREAIELGSHALAPILAPYGGMPQTPGMFAVSWLDHRRLPIDVDLDLRPQHVSAVIRTDGVMVWFVVNGSGLHVRCRYPDTPAARASVGGWLDELCAGLVRRALGALSPAGAGAPGAPGDPGIGDPDALSGAPPGPGRGRPASRSRPATARA</sequence>
<comment type="caution">
    <text evidence="2">The sequence shown here is derived from an EMBL/GenBank/DDBJ whole genome shotgun (WGS) entry which is preliminary data.</text>
</comment>
<dbReference type="EMBL" id="SMCX01000003">
    <property type="protein sequence ID" value="TCW25768.1"/>
    <property type="molecule type" value="Genomic_DNA"/>
</dbReference>
<evidence type="ECO:0008006" key="4">
    <source>
        <dbReference type="Google" id="ProtNLM"/>
    </source>
</evidence>
<reference evidence="2 3" key="1">
    <citation type="submission" date="2019-03" db="EMBL/GenBank/DDBJ databases">
        <title>Root nodule microbial communities of legume samples collected from USA, Mexico and Botswana.</title>
        <authorList>
            <person name="Hirsch A."/>
        </authorList>
    </citation>
    <scope>NUCLEOTIDE SEQUENCE [LARGE SCALE GENOMIC DNA]</scope>
    <source>
        <strain evidence="2 3">55</strain>
    </source>
</reference>
<dbReference type="AlphaFoldDB" id="A0A4R3ZXY1"/>
<dbReference type="InterPro" id="IPR023213">
    <property type="entry name" value="CAT-like_dom_sf"/>
</dbReference>
<dbReference type="Gene3D" id="3.30.559.10">
    <property type="entry name" value="Chloramphenicol acetyltransferase-like domain"/>
    <property type="match status" value="1"/>
</dbReference>
<feature type="region of interest" description="Disordered" evidence="1">
    <location>
        <begin position="465"/>
        <end position="507"/>
    </location>
</feature>
<feature type="compositionally biased region" description="Low complexity" evidence="1">
    <location>
        <begin position="494"/>
        <end position="507"/>
    </location>
</feature>
<dbReference type="Proteomes" id="UP000295805">
    <property type="component" value="Unassembled WGS sequence"/>
</dbReference>
<protein>
    <recommendedName>
        <fullName evidence="4">Condensation domain-containing protein</fullName>
    </recommendedName>
</protein>
<evidence type="ECO:0000313" key="2">
    <source>
        <dbReference type="EMBL" id="TCW25768.1"/>
    </source>
</evidence>
<dbReference type="Gene3D" id="3.30.559.30">
    <property type="entry name" value="Nonribosomal peptide synthetase, condensation domain"/>
    <property type="match status" value="1"/>
</dbReference>
<evidence type="ECO:0000256" key="1">
    <source>
        <dbReference type="SAM" id="MobiDB-lite"/>
    </source>
</evidence>
<accession>A0A4R3ZXY1</accession>
<gene>
    <name evidence="2" type="ORF">EDD19_103116</name>
</gene>
<organism evidence="2 3">
    <name type="scientific">Dietzia cinnamea</name>
    <dbReference type="NCBI Taxonomy" id="321318"/>
    <lineage>
        <taxon>Bacteria</taxon>
        <taxon>Bacillati</taxon>
        <taxon>Actinomycetota</taxon>
        <taxon>Actinomycetes</taxon>
        <taxon>Mycobacteriales</taxon>
        <taxon>Dietziaceae</taxon>
        <taxon>Dietzia</taxon>
    </lineage>
</organism>
<proteinExistence type="predicted"/>
<name>A0A4R3ZXY1_9ACTN</name>
<feature type="region of interest" description="Disordered" evidence="1">
    <location>
        <begin position="85"/>
        <end position="111"/>
    </location>
</feature>
<dbReference type="SUPFAM" id="SSF52777">
    <property type="entry name" value="CoA-dependent acyltransferases"/>
    <property type="match status" value="2"/>
</dbReference>
<feature type="compositionally biased region" description="Gly residues" evidence="1">
    <location>
        <begin position="468"/>
        <end position="477"/>
    </location>
</feature>